<comment type="caution">
    <text evidence="2">The sequence shown here is derived from an EMBL/GenBank/DDBJ whole genome shotgun (WGS) entry which is preliminary data.</text>
</comment>
<sequence>MLLVDRPIREFVDAVESKEPTPGGGSVAALAGSLGAALTAMVGNLTFGRKAYEALDEATKATLNNNFNEVAKLKNRLNKLVDKDVEAFEGFMQALKMSKETEEEKTARKKAMENATIEALEVPLTTANECLSILKLQKVFANYGNVNAITDVGVGALMAYAGVEGALFNVIINLQGLSDNTYVEDKKAECDNILAEAKRLKEEVLSITYSKLA</sequence>
<organism evidence="2 3">
    <name type="scientific">Alkaliphilus flagellatus</name>
    <dbReference type="NCBI Taxonomy" id="2841507"/>
    <lineage>
        <taxon>Bacteria</taxon>
        <taxon>Bacillati</taxon>
        <taxon>Bacillota</taxon>
        <taxon>Clostridia</taxon>
        <taxon>Peptostreptococcales</taxon>
        <taxon>Natronincolaceae</taxon>
        <taxon>Alkaliphilus</taxon>
    </lineage>
</organism>
<proteinExistence type="predicted"/>
<feature type="domain" description="Cyclodeaminase/cyclohydrolase" evidence="1">
    <location>
        <begin position="8"/>
        <end position="191"/>
    </location>
</feature>
<dbReference type="InterPro" id="IPR007044">
    <property type="entry name" value="Cyclodeamin/CycHdrlase"/>
</dbReference>
<dbReference type="RefSeq" id="WP_216415579.1">
    <property type="nucleotide sequence ID" value="NZ_JAHLQK010000002.1"/>
</dbReference>
<keyword evidence="3" id="KW-1185">Reference proteome</keyword>
<dbReference type="EMBL" id="JAHLQK010000002">
    <property type="protein sequence ID" value="MBU5676099.1"/>
    <property type="molecule type" value="Genomic_DNA"/>
</dbReference>
<evidence type="ECO:0000313" key="3">
    <source>
        <dbReference type="Proteomes" id="UP000779508"/>
    </source>
</evidence>
<accession>A0ABS6G1N5</accession>
<evidence type="ECO:0000259" key="1">
    <source>
        <dbReference type="Pfam" id="PF04961"/>
    </source>
</evidence>
<protein>
    <submittedName>
        <fullName evidence="2">Cyclodeaminase/cyclohydrolase family protein</fullName>
    </submittedName>
</protein>
<evidence type="ECO:0000313" key="2">
    <source>
        <dbReference type="EMBL" id="MBU5676099.1"/>
    </source>
</evidence>
<dbReference type="Proteomes" id="UP000779508">
    <property type="component" value="Unassembled WGS sequence"/>
</dbReference>
<reference evidence="2 3" key="1">
    <citation type="submission" date="2021-06" db="EMBL/GenBank/DDBJ databases">
        <authorList>
            <person name="Sun Q."/>
            <person name="Li D."/>
        </authorList>
    </citation>
    <scope>NUCLEOTIDE SEQUENCE [LARGE SCALE GENOMIC DNA]</scope>
    <source>
        <strain evidence="2 3">MSJ-5</strain>
    </source>
</reference>
<name>A0ABS6G1N5_9FIRM</name>
<gene>
    <name evidence="2" type="ORF">KQI88_06690</name>
</gene>
<dbReference type="Pfam" id="PF04961">
    <property type="entry name" value="FTCD_C"/>
    <property type="match status" value="1"/>
</dbReference>